<keyword evidence="3" id="KW-0862">Zinc</keyword>
<keyword evidence="6" id="KW-1133">Transmembrane helix</keyword>
<keyword evidence="6" id="KW-0472">Membrane</keyword>
<feature type="region of interest" description="Disordered" evidence="5">
    <location>
        <begin position="196"/>
        <end position="218"/>
    </location>
</feature>
<feature type="compositionally biased region" description="Basic and acidic residues" evidence="5">
    <location>
        <begin position="127"/>
        <end position="140"/>
    </location>
</feature>
<dbReference type="GO" id="GO:0005789">
    <property type="term" value="C:endoplasmic reticulum membrane"/>
    <property type="evidence" value="ECO:0007669"/>
    <property type="project" value="TreeGrafter"/>
</dbReference>
<dbReference type="PROSITE" id="PS00518">
    <property type="entry name" value="ZF_RING_1"/>
    <property type="match status" value="1"/>
</dbReference>
<dbReference type="GO" id="GO:0031624">
    <property type="term" value="F:ubiquitin conjugating enzyme binding"/>
    <property type="evidence" value="ECO:0007669"/>
    <property type="project" value="TreeGrafter"/>
</dbReference>
<proteinExistence type="predicted"/>
<dbReference type="GO" id="GO:0042428">
    <property type="term" value="P:serotonin metabolic process"/>
    <property type="evidence" value="ECO:0007669"/>
    <property type="project" value="TreeGrafter"/>
</dbReference>
<dbReference type="Pfam" id="PF13923">
    <property type="entry name" value="zf-C3HC4_2"/>
    <property type="match status" value="1"/>
</dbReference>
<dbReference type="InterPro" id="IPR045790">
    <property type="entry name" value="RNF180_C"/>
</dbReference>
<dbReference type="EMBL" id="JAVHJS010000019">
    <property type="protein sequence ID" value="KAK2827408.1"/>
    <property type="molecule type" value="Genomic_DNA"/>
</dbReference>
<dbReference type="GO" id="GO:0032436">
    <property type="term" value="P:positive regulation of proteasomal ubiquitin-dependent protein catabolic process"/>
    <property type="evidence" value="ECO:0007669"/>
    <property type="project" value="TreeGrafter"/>
</dbReference>
<keyword evidence="6" id="KW-0812">Transmembrane</keyword>
<evidence type="ECO:0000259" key="7">
    <source>
        <dbReference type="PROSITE" id="PS50089"/>
    </source>
</evidence>
<gene>
    <name evidence="8" type="ORF">Q7C36_018334</name>
</gene>
<keyword evidence="1" id="KW-0479">Metal-binding</keyword>
<dbReference type="PROSITE" id="PS50089">
    <property type="entry name" value="ZF_RING_2"/>
    <property type="match status" value="1"/>
</dbReference>
<dbReference type="GO" id="GO:0042415">
    <property type="term" value="P:norepinephrine metabolic process"/>
    <property type="evidence" value="ECO:0007669"/>
    <property type="project" value="TreeGrafter"/>
</dbReference>
<evidence type="ECO:0000256" key="4">
    <source>
        <dbReference type="PROSITE-ProRule" id="PRU00175"/>
    </source>
</evidence>
<evidence type="ECO:0000256" key="6">
    <source>
        <dbReference type="SAM" id="Phobius"/>
    </source>
</evidence>
<organism evidence="8 9">
    <name type="scientific">Tachysurus vachellii</name>
    <name type="common">Darkbarbel catfish</name>
    <name type="synonym">Pelteobagrus vachellii</name>
    <dbReference type="NCBI Taxonomy" id="175792"/>
    <lineage>
        <taxon>Eukaryota</taxon>
        <taxon>Metazoa</taxon>
        <taxon>Chordata</taxon>
        <taxon>Craniata</taxon>
        <taxon>Vertebrata</taxon>
        <taxon>Euteleostomi</taxon>
        <taxon>Actinopterygii</taxon>
        <taxon>Neopterygii</taxon>
        <taxon>Teleostei</taxon>
        <taxon>Ostariophysi</taxon>
        <taxon>Siluriformes</taxon>
        <taxon>Bagridae</taxon>
        <taxon>Tachysurus</taxon>
    </lineage>
</organism>
<dbReference type="PANTHER" id="PTHR46717:SF1">
    <property type="entry name" value="E3 UBIQUITIN-PROTEIN LIGASE RNF180"/>
    <property type="match status" value="1"/>
</dbReference>
<dbReference type="GO" id="GO:0008270">
    <property type="term" value="F:zinc ion binding"/>
    <property type="evidence" value="ECO:0007669"/>
    <property type="project" value="UniProtKB-KW"/>
</dbReference>
<dbReference type="SMART" id="SM00184">
    <property type="entry name" value="RING"/>
    <property type="match status" value="1"/>
</dbReference>
<evidence type="ECO:0000256" key="2">
    <source>
        <dbReference type="ARBA" id="ARBA00022771"/>
    </source>
</evidence>
<evidence type="ECO:0000313" key="8">
    <source>
        <dbReference type="EMBL" id="KAK2827408.1"/>
    </source>
</evidence>
<accession>A0AA88M0W7</accession>
<keyword evidence="2 4" id="KW-0863">Zinc-finger</keyword>
<dbReference type="Gene3D" id="3.30.40.10">
    <property type="entry name" value="Zinc/RING finger domain, C3HC4 (zinc finger)"/>
    <property type="match status" value="1"/>
</dbReference>
<keyword evidence="9" id="KW-1185">Reference proteome</keyword>
<feature type="transmembrane region" description="Helical" evidence="6">
    <location>
        <begin position="411"/>
        <end position="431"/>
    </location>
</feature>
<dbReference type="Proteomes" id="UP001187315">
    <property type="component" value="Unassembled WGS sequence"/>
</dbReference>
<name>A0AA88M0W7_TACVA</name>
<dbReference type="CDD" id="cd16554">
    <property type="entry name" value="RING-HC_RNF180"/>
    <property type="match status" value="1"/>
</dbReference>
<dbReference type="SUPFAM" id="SSF57850">
    <property type="entry name" value="RING/U-box"/>
    <property type="match status" value="1"/>
</dbReference>
<evidence type="ECO:0000256" key="1">
    <source>
        <dbReference type="ARBA" id="ARBA00022723"/>
    </source>
</evidence>
<dbReference type="GO" id="GO:0000209">
    <property type="term" value="P:protein polyubiquitination"/>
    <property type="evidence" value="ECO:0007669"/>
    <property type="project" value="InterPro"/>
</dbReference>
<reference evidence="8" key="1">
    <citation type="submission" date="2023-08" db="EMBL/GenBank/DDBJ databases">
        <title>Pelteobagrus vachellii genome.</title>
        <authorList>
            <person name="Liu H."/>
        </authorList>
    </citation>
    <scope>NUCLEOTIDE SEQUENCE</scope>
    <source>
        <strain evidence="8">PRFRI_2022a</strain>
        <tissue evidence="8">Muscle</tissue>
    </source>
</reference>
<dbReference type="InterPro" id="IPR013083">
    <property type="entry name" value="Znf_RING/FYVE/PHD"/>
</dbReference>
<dbReference type="InterPro" id="IPR033263">
    <property type="entry name" value="RNF180"/>
</dbReference>
<feature type="domain" description="RING-type" evidence="7">
    <location>
        <begin position="274"/>
        <end position="316"/>
    </location>
</feature>
<comment type="caution">
    <text evidence="8">The sequence shown here is derived from an EMBL/GenBank/DDBJ whole genome shotgun (WGS) entry which is preliminary data.</text>
</comment>
<evidence type="ECO:0000256" key="5">
    <source>
        <dbReference type="SAM" id="MobiDB-lite"/>
    </source>
</evidence>
<dbReference type="FunFam" id="3.30.40.10:FF:001248">
    <property type="entry name" value="Ring finger protein 180"/>
    <property type="match status" value="1"/>
</dbReference>
<dbReference type="AlphaFoldDB" id="A0AA88M0W7"/>
<feature type="region of interest" description="Disordered" evidence="5">
    <location>
        <begin position="122"/>
        <end position="149"/>
    </location>
</feature>
<dbReference type="InterPro" id="IPR017907">
    <property type="entry name" value="Znf_RING_CS"/>
</dbReference>
<evidence type="ECO:0000256" key="3">
    <source>
        <dbReference type="ARBA" id="ARBA00022833"/>
    </source>
</evidence>
<dbReference type="InterPro" id="IPR001841">
    <property type="entry name" value="Znf_RING"/>
</dbReference>
<protein>
    <recommendedName>
        <fullName evidence="7">RING-type domain-containing protein</fullName>
    </recommendedName>
</protein>
<dbReference type="GO" id="GO:0061630">
    <property type="term" value="F:ubiquitin protein ligase activity"/>
    <property type="evidence" value="ECO:0007669"/>
    <property type="project" value="InterPro"/>
</dbReference>
<sequence>MASFDALQQTSVLRCKKCRRYVGDSSFLLLASAELTAKCTVWHMDLDALPDWVLSVVNQVHWTTGKLNCQHCGAHLGGFNFINCSRCPCGHDTTVHLVKSRVDQIVKHVVYLSRPSTARVRTGFQVKPRDLEGPEDRSLGHDPNQVTNELHPEPELLSRQIQAPHSNSESSVIPLHHPPLSLPLVCPPLDSFPASTQDTVTGQADISDGVTDEPQDNTCATPVRMLSKRERNCLKSLRRKQRKKELWLQKLLEEMSVSWKQTSGDEDEKEGCMCAVCLDIYYKPYMCQPCSHVFCEPCLRTLAKSRESSTPCPLCRTLVSHVIFQEELHQRIRSHFPKQYSMRNETFKKTNYSKLPLPSCPKRFHILWGLQGHRNSAGQWQFPLRALGMQVLELGDIRHWTFQTNIITFRFYLHLVFFIFIIMCGLFYILLW</sequence>
<dbReference type="Pfam" id="PF19332">
    <property type="entry name" value="RNF180_C"/>
    <property type="match status" value="1"/>
</dbReference>
<dbReference type="PANTHER" id="PTHR46717">
    <property type="entry name" value="E3 UBIQUITIN-PROTEIN LIGASE RNF180"/>
    <property type="match status" value="1"/>
</dbReference>
<evidence type="ECO:0000313" key="9">
    <source>
        <dbReference type="Proteomes" id="UP001187315"/>
    </source>
</evidence>